<protein>
    <submittedName>
        <fullName evidence="1">Uncharacterized protein</fullName>
    </submittedName>
</protein>
<organism evidence="1 2">
    <name type="scientific">Bacillus cereus</name>
    <dbReference type="NCBI Taxonomy" id="1396"/>
    <lineage>
        <taxon>Bacteria</taxon>
        <taxon>Bacillati</taxon>
        <taxon>Bacillota</taxon>
        <taxon>Bacilli</taxon>
        <taxon>Bacillales</taxon>
        <taxon>Bacillaceae</taxon>
        <taxon>Bacillus</taxon>
        <taxon>Bacillus cereus group</taxon>
    </lineage>
</organism>
<proteinExistence type="predicted"/>
<dbReference type="RefSeq" id="WP_205753455.1">
    <property type="nucleotide sequence ID" value="NZ_NVMX01000360.1"/>
</dbReference>
<accession>A0A9X6XUQ3</accession>
<dbReference type="AlphaFoldDB" id="A0A9X6XUQ3"/>
<sequence length="129" mass="14973">FYHIQSKYEDWVLKDIIVSHKGHRYDRVVCTQTTGFKKPIKTETFLLRDVMLIRETHCKNGRCKASLDIYNNRGVCPDCGWFICPNCGSHGCDEIKVDNKIRDYLCYIRGLKNPNFKSEVGPFTPNPNV</sequence>
<name>A0A9X6XUQ3_BACCE</name>
<comment type="caution">
    <text evidence="1">The sequence shown here is derived from an EMBL/GenBank/DDBJ whole genome shotgun (WGS) entry which is preliminary data.</text>
</comment>
<evidence type="ECO:0000313" key="1">
    <source>
        <dbReference type="EMBL" id="PDZ93858.1"/>
    </source>
</evidence>
<reference evidence="1 2" key="1">
    <citation type="submission" date="2017-09" db="EMBL/GenBank/DDBJ databases">
        <title>Large-scale bioinformatics analysis of Bacillus genomes uncovers conserved roles of natural products in bacterial physiology.</title>
        <authorList>
            <consortium name="Agbiome Team Llc"/>
            <person name="Bleich R.M."/>
            <person name="Grubbs K.J."/>
            <person name="Santa Maria K.C."/>
            <person name="Allen S.E."/>
            <person name="Farag S."/>
            <person name="Shank E.A."/>
            <person name="Bowers A."/>
        </authorList>
    </citation>
    <scope>NUCLEOTIDE SEQUENCE [LARGE SCALE GENOMIC DNA]</scope>
    <source>
        <strain evidence="1 2">AFS092789</strain>
    </source>
</reference>
<dbReference type="Proteomes" id="UP000219922">
    <property type="component" value="Unassembled WGS sequence"/>
</dbReference>
<gene>
    <name evidence="1" type="ORF">CON36_36975</name>
</gene>
<evidence type="ECO:0000313" key="2">
    <source>
        <dbReference type="Proteomes" id="UP000219922"/>
    </source>
</evidence>
<feature type="non-terminal residue" evidence="1">
    <location>
        <position position="1"/>
    </location>
</feature>
<dbReference type="EMBL" id="NVMX01000360">
    <property type="protein sequence ID" value="PDZ93858.1"/>
    <property type="molecule type" value="Genomic_DNA"/>
</dbReference>